<dbReference type="Proteomes" id="UP001632038">
    <property type="component" value="Unassembled WGS sequence"/>
</dbReference>
<proteinExistence type="predicted"/>
<sequence>MSRHGGGQRPGVQEIEHQASNSYEAARAVSKPHFVPHLYFSNPNPKDAYRMGLEEGPSESSSSSSLSGDYELYTRCLQYGRFR</sequence>
<evidence type="ECO:0000313" key="2">
    <source>
        <dbReference type="EMBL" id="KAL3615765.1"/>
    </source>
</evidence>
<organism evidence="2 3">
    <name type="scientific">Castilleja foliolosa</name>
    <dbReference type="NCBI Taxonomy" id="1961234"/>
    <lineage>
        <taxon>Eukaryota</taxon>
        <taxon>Viridiplantae</taxon>
        <taxon>Streptophyta</taxon>
        <taxon>Embryophyta</taxon>
        <taxon>Tracheophyta</taxon>
        <taxon>Spermatophyta</taxon>
        <taxon>Magnoliopsida</taxon>
        <taxon>eudicotyledons</taxon>
        <taxon>Gunneridae</taxon>
        <taxon>Pentapetalae</taxon>
        <taxon>asterids</taxon>
        <taxon>lamiids</taxon>
        <taxon>Lamiales</taxon>
        <taxon>Orobanchaceae</taxon>
        <taxon>Pedicularideae</taxon>
        <taxon>Castillejinae</taxon>
        <taxon>Castilleja</taxon>
    </lineage>
</organism>
<name>A0ABD3BEG4_9LAMI</name>
<feature type="region of interest" description="Disordered" evidence="1">
    <location>
        <begin position="1"/>
        <end position="27"/>
    </location>
</feature>
<dbReference type="EMBL" id="JAVIJP010000099">
    <property type="protein sequence ID" value="KAL3615765.1"/>
    <property type="molecule type" value="Genomic_DNA"/>
</dbReference>
<feature type="region of interest" description="Disordered" evidence="1">
    <location>
        <begin position="45"/>
        <end position="68"/>
    </location>
</feature>
<reference evidence="3" key="1">
    <citation type="journal article" date="2024" name="IScience">
        <title>Strigolactones Initiate the Formation of Haustorium-like Structures in Castilleja.</title>
        <authorList>
            <person name="Buerger M."/>
            <person name="Peterson D."/>
            <person name="Chory J."/>
        </authorList>
    </citation>
    <scope>NUCLEOTIDE SEQUENCE [LARGE SCALE GENOMIC DNA]</scope>
</reference>
<accession>A0ABD3BEG4</accession>
<gene>
    <name evidence="2" type="ORF">CASFOL_040059</name>
</gene>
<dbReference type="AlphaFoldDB" id="A0ABD3BEG4"/>
<feature type="compositionally biased region" description="Low complexity" evidence="1">
    <location>
        <begin position="54"/>
        <end position="68"/>
    </location>
</feature>
<comment type="caution">
    <text evidence="2">The sequence shown here is derived from an EMBL/GenBank/DDBJ whole genome shotgun (WGS) entry which is preliminary data.</text>
</comment>
<protein>
    <submittedName>
        <fullName evidence="2">Uncharacterized protein</fullName>
    </submittedName>
</protein>
<evidence type="ECO:0000313" key="3">
    <source>
        <dbReference type="Proteomes" id="UP001632038"/>
    </source>
</evidence>
<keyword evidence="3" id="KW-1185">Reference proteome</keyword>
<evidence type="ECO:0000256" key="1">
    <source>
        <dbReference type="SAM" id="MobiDB-lite"/>
    </source>
</evidence>